<evidence type="ECO:0000256" key="1">
    <source>
        <dbReference type="ARBA" id="ARBA00010879"/>
    </source>
</evidence>
<dbReference type="PROSITE" id="PS50878">
    <property type="entry name" value="RT_POL"/>
    <property type="match status" value="1"/>
</dbReference>
<dbReference type="SUPFAM" id="SSF50630">
    <property type="entry name" value="Acid proteases"/>
    <property type="match status" value="1"/>
</dbReference>
<keyword evidence="12" id="KW-1185">Reference proteome</keyword>
<dbReference type="GO" id="GO:0004523">
    <property type="term" value="F:RNA-DNA hybrid ribonuclease activity"/>
    <property type="evidence" value="ECO:0007669"/>
    <property type="project" value="UniProtKB-EC"/>
</dbReference>
<dbReference type="InterPro" id="IPR043128">
    <property type="entry name" value="Rev_trsase/Diguanyl_cyclase"/>
</dbReference>
<comment type="caution">
    <text evidence="11">The sequence shown here is derived from an EMBL/GenBank/DDBJ whole genome shotgun (WGS) entry which is preliminary data.</text>
</comment>
<evidence type="ECO:0000256" key="5">
    <source>
        <dbReference type="ARBA" id="ARBA00022695"/>
    </source>
</evidence>
<keyword evidence="4" id="KW-0808">Transferase</keyword>
<evidence type="ECO:0000256" key="7">
    <source>
        <dbReference type="ARBA" id="ARBA00022759"/>
    </source>
</evidence>
<accession>A0A8T0BAD7</accession>
<dbReference type="InterPro" id="IPR043502">
    <property type="entry name" value="DNA/RNA_pol_sf"/>
</dbReference>
<evidence type="ECO:0000313" key="11">
    <source>
        <dbReference type="EMBL" id="KAF7702581.1"/>
    </source>
</evidence>
<evidence type="ECO:0000256" key="6">
    <source>
        <dbReference type="ARBA" id="ARBA00022722"/>
    </source>
</evidence>
<dbReference type="GO" id="GO:0003964">
    <property type="term" value="F:RNA-directed DNA polymerase activity"/>
    <property type="evidence" value="ECO:0007669"/>
    <property type="project" value="UniProtKB-KW"/>
</dbReference>
<dbReference type="PROSITE" id="PS00141">
    <property type="entry name" value="ASP_PROTEASE"/>
    <property type="match status" value="1"/>
</dbReference>
<proteinExistence type="inferred from homology"/>
<keyword evidence="6" id="KW-0540">Nuclease</keyword>
<dbReference type="SUPFAM" id="SSF56672">
    <property type="entry name" value="DNA/RNA polymerases"/>
    <property type="match status" value="1"/>
</dbReference>
<dbReference type="Proteomes" id="UP000606274">
    <property type="component" value="Unassembled WGS sequence"/>
</dbReference>
<evidence type="ECO:0000256" key="3">
    <source>
        <dbReference type="ARBA" id="ARBA00022670"/>
    </source>
</evidence>
<keyword evidence="7" id="KW-0255">Endonuclease</keyword>
<dbReference type="AlphaFoldDB" id="A0A8T0BAD7"/>
<feature type="non-terminal residue" evidence="11">
    <location>
        <position position="1"/>
    </location>
</feature>
<evidence type="ECO:0000256" key="4">
    <source>
        <dbReference type="ARBA" id="ARBA00022679"/>
    </source>
</evidence>
<dbReference type="GO" id="GO:0006508">
    <property type="term" value="P:proteolysis"/>
    <property type="evidence" value="ECO:0007669"/>
    <property type="project" value="UniProtKB-KW"/>
</dbReference>
<comment type="similarity">
    <text evidence="1">Belongs to the beta type-B retroviral polymerase family. HERV class-II K(HML-2) pol subfamily.</text>
</comment>
<dbReference type="FunFam" id="3.10.10.10:FF:000007">
    <property type="entry name" value="Retrovirus-related Pol polyprotein from transposon 17.6-like Protein"/>
    <property type="match status" value="1"/>
</dbReference>
<dbReference type="Gene3D" id="3.10.10.10">
    <property type="entry name" value="HIV Type 1 Reverse Transcriptase, subunit A, domain 1"/>
    <property type="match status" value="1"/>
</dbReference>
<dbReference type="EMBL" id="JABFDY010000010">
    <property type="protein sequence ID" value="KAF7702581.1"/>
    <property type="molecule type" value="Genomic_DNA"/>
</dbReference>
<evidence type="ECO:0000313" key="12">
    <source>
        <dbReference type="Proteomes" id="UP000606274"/>
    </source>
</evidence>
<dbReference type="Pfam" id="PF00078">
    <property type="entry name" value="RVT_1"/>
    <property type="match status" value="1"/>
</dbReference>
<organism evidence="11 12">
    <name type="scientific">Silurus meridionalis</name>
    <name type="common">Southern catfish</name>
    <name type="synonym">Silurus soldatovi meridionalis</name>
    <dbReference type="NCBI Taxonomy" id="175797"/>
    <lineage>
        <taxon>Eukaryota</taxon>
        <taxon>Metazoa</taxon>
        <taxon>Chordata</taxon>
        <taxon>Craniata</taxon>
        <taxon>Vertebrata</taxon>
        <taxon>Euteleostomi</taxon>
        <taxon>Actinopterygii</taxon>
        <taxon>Neopterygii</taxon>
        <taxon>Teleostei</taxon>
        <taxon>Ostariophysi</taxon>
        <taxon>Siluriformes</taxon>
        <taxon>Siluridae</taxon>
        <taxon>Silurus</taxon>
    </lineage>
</organism>
<evidence type="ECO:0000256" key="2">
    <source>
        <dbReference type="ARBA" id="ARBA00012180"/>
    </source>
</evidence>
<sequence length="532" mass="60024">IADCPMVDVLIQNVPCKGLLDTGSQVTLMRQSMLEENFPSCKLGDAPLLTLRAANGLEIPYVGYAVLDFEVAGIQLHGRGVVIVKDECSTNPLIIGMNVISACWSALFQGPSQSFSFQSSVERRVWKKAMAACQRIVAHTQEDGFLGYVWPASRHKIWIPPQSKVIVWGRVRMGLQNRHYCGLVEPLLESGAVPAARSLAIVKDGRVPVRLCNLHPYRVSVGRYQKLGRLYEMPKADIYGPRDLDLTLNTDGVVDVRMVEVESSTEEVIADQVSPVILGSDLTNQQCQAVDTLLKKWSGVFAKNEDDLGFTETVQHRIHTGNAPPVRERFRSLPPMMYKEMKVLLTDMLERGIISESNSPWAAPVVMVKKKDGSWRFCVDYRKLNAITHKDAFPLPRIEETLTTLTRAEWFSTLDLASGYWQVGVHTDDRPKTAFTTLLGLFEFQWMPFGLCNGPATFQRLMQHCLSDYIVDFLLVYLDDVIVYSVDFTTHLHHLEQVFQRLSQHGLKLRTDKCQFLQRQVKFLGHVVDKSA</sequence>
<name>A0A8T0BAD7_SILME</name>
<dbReference type="PANTHER" id="PTHR24559">
    <property type="entry name" value="TRANSPOSON TY3-I GAG-POL POLYPROTEIN"/>
    <property type="match status" value="1"/>
</dbReference>
<keyword evidence="5" id="KW-0548">Nucleotidyltransferase</keyword>
<gene>
    <name evidence="11" type="ORF">HF521_001864</name>
</gene>
<dbReference type="Gene3D" id="2.40.70.10">
    <property type="entry name" value="Acid Proteases"/>
    <property type="match status" value="1"/>
</dbReference>
<dbReference type="InterPro" id="IPR001969">
    <property type="entry name" value="Aspartic_peptidase_AS"/>
</dbReference>
<dbReference type="Gene3D" id="3.30.70.270">
    <property type="match status" value="1"/>
</dbReference>
<protein>
    <recommendedName>
        <fullName evidence="2">ribonuclease H</fullName>
        <ecNumber evidence="2">3.1.26.4</ecNumber>
    </recommendedName>
</protein>
<dbReference type="EC" id="3.1.26.4" evidence="2"/>
<dbReference type="PANTHER" id="PTHR24559:SF435">
    <property type="entry name" value="RIBONUCLEASE H"/>
    <property type="match status" value="1"/>
</dbReference>
<evidence type="ECO:0000259" key="10">
    <source>
        <dbReference type="PROSITE" id="PS50878"/>
    </source>
</evidence>
<dbReference type="CDD" id="cd00303">
    <property type="entry name" value="retropepsin_like"/>
    <property type="match status" value="1"/>
</dbReference>
<feature type="domain" description="Reverse transcriptase" evidence="10">
    <location>
        <begin position="349"/>
        <end position="528"/>
    </location>
</feature>
<dbReference type="InterPro" id="IPR053134">
    <property type="entry name" value="RNA-dir_DNA_polymerase"/>
</dbReference>
<dbReference type="FunFam" id="3.10.10.10:FF:000002">
    <property type="entry name" value="Retrovirus-related Pol polyprotein from transposon 17.6-like protein"/>
    <property type="match status" value="1"/>
</dbReference>
<evidence type="ECO:0000256" key="8">
    <source>
        <dbReference type="ARBA" id="ARBA00022801"/>
    </source>
</evidence>
<keyword evidence="8" id="KW-0378">Hydrolase</keyword>
<keyword evidence="3" id="KW-0645">Protease</keyword>
<reference evidence="11" key="1">
    <citation type="submission" date="2020-08" db="EMBL/GenBank/DDBJ databases">
        <title>Chromosome-level assembly of Southern catfish (Silurus meridionalis) provides insights into visual adaptation to the nocturnal and benthic lifestyles.</title>
        <authorList>
            <person name="Zhang Y."/>
            <person name="Wang D."/>
            <person name="Peng Z."/>
        </authorList>
    </citation>
    <scope>NUCLEOTIDE SEQUENCE</scope>
    <source>
        <strain evidence="11">SWU-2019-XX</strain>
        <tissue evidence="11">Muscle</tissue>
    </source>
</reference>
<dbReference type="InterPro" id="IPR000477">
    <property type="entry name" value="RT_dom"/>
</dbReference>
<dbReference type="GO" id="GO:0004190">
    <property type="term" value="F:aspartic-type endopeptidase activity"/>
    <property type="evidence" value="ECO:0007669"/>
    <property type="project" value="InterPro"/>
</dbReference>
<dbReference type="CDD" id="cd01647">
    <property type="entry name" value="RT_LTR"/>
    <property type="match status" value="1"/>
</dbReference>
<keyword evidence="9" id="KW-0695">RNA-directed DNA polymerase</keyword>
<dbReference type="InterPro" id="IPR021109">
    <property type="entry name" value="Peptidase_aspartic_dom_sf"/>
</dbReference>
<evidence type="ECO:0000256" key="9">
    <source>
        <dbReference type="ARBA" id="ARBA00022918"/>
    </source>
</evidence>